<organism evidence="6 7">
    <name type="scientific">Waterburya agarophytonicola KI4</name>
    <dbReference type="NCBI Taxonomy" id="2874699"/>
    <lineage>
        <taxon>Bacteria</taxon>
        <taxon>Bacillati</taxon>
        <taxon>Cyanobacteriota</taxon>
        <taxon>Cyanophyceae</taxon>
        <taxon>Pleurocapsales</taxon>
        <taxon>Hyellaceae</taxon>
        <taxon>Waterburya</taxon>
        <taxon>Waterburya agarophytonicola</taxon>
    </lineage>
</organism>
<name>A0A964BQT1_9CYAN</name>
<dbReference type="Gene3D" id="3.40.50.10230">
    <property type="entry name" value="Cobalamin biosynthesis CobH/CbiC, precorrin-8X methylmutase"/>
    <property type="match status" value="1"/>
</dbReference>
<dbReference type="InterPro" id="IPR003722">
    <property type="entry name" value="Cbl_synth_CobH/CbiC"/>
</dbReference>
<dbReference type="PANTHER" id="PTHR43588:SF1">
    <property type="entry name" value="COBALT-PRECORRIN-8 METHYLMUTASE"/>
    <property type="match status" value="1"/>
</dbReference>
<evidence type="ECO:0000256" key="1">
    <source>
        <dbReference type="ARBA" id="ARBA00004953"/>
    </source>
</evidence>
<keyword evidence="4" id="KW-0413">Isomerase</keyword>
<sequence>MDIRFTNASSLASIDYQIEDNRRDLSPSQYEIIRQVIYHTADFEYYSLLEFSEDALTSGFNALTGGLPIIVDVPAIQVTIVPKLQQTFHNPVYCCGTTGKEVDFSKTKAAFGLLSLAKDRPRSIFVIGQDGFASSTLVELIENEEIFPSLAIVTAPLSIAPDVREYLKSASVPTIHVNSPKGGATVASAIVNGLIDLAWRATINND</sequence>
<gene>
    <name evidence="6" type="ORF">I4641_03810</name>
</gene>
<reference evidence="6" key="1">
    <citation type="journal article" date="2021" name="Antonie Van Leeuwenhoek">
        <title>Draft genome and description of Waterburya agarophytonicola gen. nov. sp. nov. (Pleurocapsales, Cyanobacteria): a seaweed symbiont.</title>
        <authorList>
            <person name="Bonthond G."/>
            <person name="Shalygin S."/>
            <person name="Bayer T."/>
            <person name="Weinberger F."/>
        </authorList>
    </citation>
    <scope>NUCLEOTIDE SEQUENCE</scope>
    <source>
        <strain evidence="6">KI4</strain>
    </source>
</reference>
<dbReference type="InterPro" id="IPR036588">
    <property type="entry name" value="CobH/CbiC_sf"/>
</dbReference>
<comment type="pathway">
    <text evidence="1">Cofactor biosynthesis; adenosylcobalamin biosynthesis.</text>
</comment>
<dbReference type="EMBL" id="JADWDC010000006">
    <property type="protein sequence ID" value="MCC0176105.1"/>
    <property type="molecule type" value="Genomic_DNA"/>
</dbReference>
<proteinExistence type="inferred from homology"/>
<dbReference type="SUPFAM" id="SSF63965">
    <property type="entry name" value="Precorrin-8X methylmutase CbiC/CobH"/>
    <property type="match status" value="1"/>
</dbReference>
<evidence type="ECO:0000313" key="6">
    <source>
        <dbReference type="EMBL" id="MCC0176105.1"/>
    </source>
</evidence>
<dbReference type="RefSeq" id="WP_229639139.1">
    <property type="nucleotide sequence ID" value="NZ_JADWDC010000006.1"/>
</dbReference>
<dbReference type="PANTHER" id="PTHR43588">
    <property type="entry name" value="COBALT-PRECORRIN-8 METHYLMUTASE"/>
    <property type="match status" value="1"/>
</dbReference>
<evidence type="ECO:0000256" key="4">
    <source>
        <dbReference type="ARBA" id="ARBA00023235"/>
    </source>
</evidence>
<dbReference type="AlphaFoldDB" id="A0A964BQT1"/>
<protein>
    <submittedName>
        <fullName evidence="6">Precorrin-8X methylmutase</fullName>
    </submittedName>
</protein>
<keyword evidence="7" id="KW-1185">Reference proteome</keyword>
<keyword evidence="3" id="KW-0169">Cobalamin biosynthesis</keyword>
<dbReference type="Proteomes" id="UP000729733">
    <property type="component" value="Unassembled WGS sequence"/>
</dbReference>
<comment type="similarity">
    <text evidence="2">Belongs to the CobH/CbiC family.</text>
</comment>
<evidence type="ECO:0000313" key="7">
    <source>
        <dbReference type="Proteomes" id="UP000729733"/>
    </source>
</evidence>
<evidence type="ECO:0000256" key="3">
    <source>
        <dbReference type="ARBA" id="ARBA00022573"/>
    </source>
</evidence>
<evidence type="ECO:0000256" key="2">
    <source>
        <dbReference type="ARBA" id="ARBA00009774"/>
    </source>
</evidence>
<evidence type="ECO:0000259" key="5">
    <source>
        <dbReference type="Pfam" id="PF02570"/>
    </source>
</evidence>
<feature type="domain" description="Cobalamin biosynthesis precorrin-8X methylmutase CobH/CbiC" evidence="5">
    <location>
        <begin position="8"/>
        <end position="196"/>
    </location>
</feature>
<dbReference type="GO" id="GO:0016993">
    <property type="term" value="F:precorrin-8X methylmutase activity"/>
    <property type="evidence" value="ECO:0007669"/>
    <property type="project" value="InterPro"/>
</dbReference>
<comment type="caution">
    <text evidence="6">The sequence shown here is derived from an EMBL/GenBank/DDBJ whole genome shotgun (WGS) entry which is preliminary data.</text>
</comment>
<dbReference type="Pfam" id="PF02570">
    <property type="entry name" value="CbiC"/>
    <property type="match status" value="1"/>
</dbReference>
<dbReference type="GO" id="GO:0009236">
    <property type="term" value="P:cobalamin biosynthetic process"/>
    <property type="evidence" value="ECO:0007669"/>
    <property type="project" value="UniProtKB-KW"/>
</dbReference>
<accession>A0A964BQT1</accession>